<feature type="compositionally biased region" description="Polar residues" evidence="15">
    <location>
        <begin position="164"/>
        <end position="175"/>
    </location>
</feature>
<proteinExistence type="predicted"/>
<feature type="compositionally biased region" description="Polar residues" evidence="15">
    <location>
        <begin position="1103"/>
        <end position="1118"/>
    </location>
</feature>
<evidence type="ECO:0000256" key="8">
    <source>
        <dbReference type="ARBA" id="ARBA00022833"/>
    </source>
</evidence>
<dbReference type="CDD" id="cd00130">
    <property type="entry name" value="PAS"/>
    <property type="match status" value="3"/>
</dbReference>
<dbReference type="GO" id="GO:0008270">
    <property type="term" value="F:zinc ion binding"/>
    <property type="evidence" value="ECO:0007669"/>
    <property type="project" value="UniProtKB-KW"/>
</dbReference>
<dbReference type="InterPro" id="IPR035965">
    <property type="entry name" value="PAS-like_dom_sf"/>
</dbReference>
<dbReference type="AlphaFoldDB" id="A0A0F7SES9"/>
<evidence type="ECO:0000256" key="2">
    <source>
        <dbReference type="ARBA" id="ARBA00022606"/>
    </source>
</evidence>
<feature type="domain" description="PAS" evidence="16">
    <location>
        <begin position="365"/>
        <end position="387"/>
    </location>
</feature>
<evidence type="ECO:0000256" key="6">
    <source>
        <dbReference type="ARBA" id="ARBA00022737"/>
    </source>
</evidence>
<feature type="compositionally biased region" description="Polar residues" evidence="15">
    <location>
        <begin position="27"/>
        <end position="51"/>
    </location>
</feature>
<dbReference type="SUPFAM" id="SSF55785">
    <property type="entry name" value="PYP-like sensor domain (PAS domain)"/>
    <property type="match status" value="2"/>
</dbReference>
<feature type="compositionally biased region" description="Polar residues" evidence="15">
    <location>
        <begin position="900"/>
        <end position="918"/>
    </location>
</feature>
<feature type="compositionally biased region" description="Polar residues" evidence="15">
    <location>
        <begin position="294"/>
        <end position="304"/>
    </location>
</feature>
<name>A0A0F7SES9_PHARH</name>
<evidence type="ECO:0000256" key="10">
    <source>
        <dbReference type="ARBA" id="ARBA00023015"/>
    </source>
</evidence>
<keyword evidence="9" id="KW-0157">Chromophore</keyword>
<keyword evidence="2" id="KW-0716">Sensory transduction</keyword>
<dbReference type="NCBIfam" id="TIGR00229">
    <property type="entry name" value="sensory_box"/>
    <property type="match status" value="1"/>
</dbReference>
<feature type="compositionally biased region" description="Low complexity" evidence="15">
    <location>
        <begin position="972"/>
        <end position="991"/>
    </location>
</feature>
<sequence length="1118" mass="120251">MANAQSNRSLDFGAYLVQTPSAAAPHSISSVSQTHHSDRSTGPPTGHQNSDPAAHYNYTHQTTQPGHRSSADLTLVPTMSDSSSPSSDQQPLANSPPRGLPNQPIGPQSSNSNSNDVNGALGWDPNLFSTSDLSFQLPSFLGPSSLAAPGGGVEAFPTRSVDDWNSSSFTPNGEMQFTEDGTILSGTGSLASGMGNHDWGDSSMWSQTPDTSRPVNQKSTPPAVQTSDSEFQSAFHNHLDNGQPSSTLSSSARPTTVNNSSSAYPSNSAHMFPLSPQKSAVLPSQPEDRPAYPNPTSHLLPSGPTDTSIPQIGKNMPGLYSSSGFDVLGVLSKVVSRPNPRTVLGPVDFSCSFLVVDVLKYDCPIVYSSPTFAALTGYENKEIVGRNCRFLQAPDGAVERGSRRKYTDNVAVSHLKRNLASGKECQASLINYRRGGVPFINLVTVVPIPWDTNEIRFHVGFQVDLVESPNAILRNLRDGTYQVNYAVLNNPQLPLAPAGQLEYQPRRIHGLSPELLDVIRVSRPKALEEAQAQGSEEATMAEWYKTLFDHSDDFIHVLSLKGQFQYCSPSVTRILEYDPSELVNKFIGDICHPSDLVPVMRELKDSTHTPSSGQTARLVNFSFRVQRKTSGMVWMECTGQLHVEPGKGRKAVILCGRERVVPTLQWASVRLAGGVGAEDSWCMLSFEGLILYASNKMKETFSSTDDELIGSSLLDYIPNRASSSPKGVSEPPHQRIRAALKLSSRSLPETGKSTTIRHALALPSGTSDKDGIVIADTVFYAVDKPESQYDWSPMQGVHNGPLGGAASPAESDQTDSFPVDPRTGPSQRKMRATVIVCQIKIVDSSGSSSARHAVRASSVDVFEELNPTRSTGWHYELHQLKNDNRRLRDQVESMRVARSRATQMSNQPGSSNLASTSKPGGINGGQTKKSSIVSASGTSAGASAGLSKRKRMPPATTASSSGSSPVGDKGHSSSSANTSSAPTPVPTTASVQAPHPQVLPAQQASMGWTSSNLNESFYDGYSASTASSNYSTSPSDYSTSYSAKNQQQQQQQAQDSSSSTSNIQPTTFNPRAHYAQQQQHHHLSNYPAGTSQIPQLQRPYGSPSYSSTQQPTYGQFQK</sequence>
<feature type="region of interest" description="Disordered" evidence="15">
    <location>
        <begin position="794"/>
        <end position="829"/>
    </location>
</feature>
<evidence type="ECO:0000256" key="9">
    <source>
        <dbReference type="ARBA" id="ARBA00022991"/>
    </source>
</evidence>
<keyword evidence="13" id="KW-0804">Transcription</keyword>
<dbReference type="GO" id="GO:0005634">
    <property type="term" value="C:nucleus"/>
    <property type="evidence" value="ECO:0007669"/>
    <property type="project" value="TreeGrafter"/>
</dbReference>
<keyword evidence="12" id="KW-0010">Activator</keyword>
<feature type="compositionally biased region" description="Polar residues" evidence="15">
    <location>
        <begin position="105"/>
        <end position="117"/>
    </location>
</feature>
<feature type="region of interest" description="Disordered" evidence="15">
    <location>
        <begin position="22"/>
        <end position="118"/>
    </location>
</feature>
<feature type="compositionally biased region" description="Low complexity" evidence="15">
    <location>
        <begin position="80"/>
        <end position="91"/>
    </location>
</feature>
<evidence type="ECO:0000256" key="3">
    <source>
        <dbReference type="ARBA" id="ARBA00022630"/>
    </source>
</evidence>
<evidence type="ECO:0000256" key="15">
    <source>
        <dbReference type="SAM" id="MobiDB-lite"/>
    </source>
</evidence>
<dbReference type="SMART" id="SM00091">
    <property type="entry name" value="PAS"/>
    <property type="match status" value="3"/>
</dbReference>
<dbReference type="PANTHER" id="PTHR47429:SF7">
    <property type="entry name" value="GATA-FACTOR"/>
    <property type="match status" value="1"/>
</dbReference>
<evidence type="ECO:0000313" key="17">
    <source>
        <dbReference type="EMBL" id="CDZ96450.1"/>
    </source>
</evidence>
<feature type="compositionally biased region" description="Polar residues" evidence="15">
    <location>
        <begin position="203"/>
        <end position="257"/>
    </location>
</feature>
<keyword evidence="5" id="KW-0479">Metal-binding</keyword>
<dbReference type="FunFam" id="3.30.450.20:FF:000092">
    <property type="entry name" value="Related to white collar 1 protein"/>
    <property type="match status" value="1"/>
</dbReference>
<dbReference type="GO" id="GO:0003677">
    <property type="term" value="F:DNA binding"/>
    <property type="evidence" value="ECO:0007669"/>
    <property type="project" value="UniProtKB-KW"/>
</dbReference>
<keyword evidence="14" id="KW-0675">Receptor</keyword>
<reference evidence="17" key="1">
    <citation type="submission" date="2014-08" db="EMBL/GenBank/DDBJ databases">
        <authorList>
            <person name="Sharma Rahul"/>
            <person name="Thines Marco"/>
        </authorList>
    </citation>
    <scope>NUCLEOTIDE SEQUENCE</scope>
</reference>
<keyword evidence="11" id="KW-0238">DNA-binding</keyword>
<evidence type="ECO:0000256" key="7">
    <source>
        <dbReference type="ARBA" id="ARBA00022771"/>
    </source>
</evidence>
<dbReference type="Gene3D" id="3.30.450.20">
    <property type="entry name" value="PAS domain"/>
    <property type="match status" value="2"/>
</dbReference>
<keyword evidence="3" id="KW-0285">Flavoprotein</keyword>
<keyword evidence="1" id="KW-0600">Photoreceptor protein</keyword>
<feature type="compositionally biased region" description="Polar residues" evidence="15">
    <location>
        <begin position="58"/>
        <end position="67"/>
    </location>
</feature>
<evidence type="ECO:0000256" key="13">
    <source>
        <dbReference type="ARBA" id="ARBA00023163"/>
    </source>
</evidence>
<feature type="region of interest" description="Disordered" evidence="15">
    <location>
        <begin position="892"/>
        <end position="991"/>
    </location>
</feature>
<protein>
    <submittedName>
        <fullName evidence="17">White collar 1 protein</fullName>
    </submittedName>
</protein>
<feature type="compositionally biased region" description="Low complexity" evidence="15">
    <location>
        <begin position="258"/>
        <end position="269"/>
    </location>
</feature>
<keyword evidence="4" id="KW-0288">FMN</keyword>
<feature type="region of interest" description="Disordered" evidence="15">
    <location>
        <begin position="164"/>
        <end position="304"/>
    </location>
</feature>
<evidence type="ECO:0000256" key="12">
    <source>
        <dbReference type="ARBA" id="ARBA00023159"/>
    </source>
</evidence>
<keyword evidence="7" id="KW-0863">Zinc-finger</keyword>
<feature type="compositionally biased region" description="Low complexity" evidence="15">
    <location>
        <begin position="930"/>
        <end position="946"/>
    </location>
</feature>
<evidence type="ECO:0000256" key="5">
    <source>
        <dbReference type="ARBA" id="ARBA00022723"/>
    </source>
</evidence>
<organism evidence="17">
    <name type="scientific">Phaffia rhodozyma</name>
    <name type="common">Yeast</name>
    <name type="synonym">Xanthophyllomyces dendrorhous</name>
    <dbReference type="NCBI Taxonomy" id="264483"/>
    <lineage>
        <taxon>Eukaryota</taxon>
        <taxon>Fungi</taxon>
        <taxon>Dikarya</taxon>
        <taxon>Basidiomycota</taxon>
        <taxon>Agaricomycotina</taxon>
        <taxon>Tremellomycetes</taxon>
        <taxon>Cystofilobasidiales</taxon>
        <taxon>Mrakiaceae</taxon>
        <taxon>Phaffia</taxon>
    </lineage>
</organism>
<evidence type="ECO:0000256" key="1">
    <source>
        <dbReference type="ARBA" id="ARBA00022543"/>
    </source>
</evidence>
<dbReference type="EMBL" id="LN483144">
    <property type="protein sequence ID" value="CDZ96450.1"/>
    <property type="molecule type" value="Genomic_DNA"/>
</dbReference>
<keyword evidence="10" id="KW-0805">Transcription regulation</keyword>
<feature type="compositionally biased region" description="Low complexity" evidence="15">
    <location>
        <begin position="1024"/>
        <end position="1064"/>
    </location>
</feature>
<accession>A0A0F7SES9</accession>
<evidence type="ECO:0000256" key="4">
    <source>
        <dbReference type="ARBA" id="ARBA00022643"/>
    </source>
</evidence>
<feature type="domain" description="PAS" evidence="16">
    <location>
        <begin position="540"/>
        <end position="610"/>
    </location>
</feature>
<dbReference type="InterPro" id="IPR013655">
    <property type="entry name" value="PAS_fold_3"/>
</dbReference>
<keyword evidence="6" id="KW-0677">Repeat</keyword>
<dbReference type="PROSITE" id="PS50112">
    <property type="entry name" value="PAS"/>
    <property type="match status" value="2"/>
</dbReference>
<feature type="region of interest" description="Disordered" evidence="15">
    <location>
        <begin position="1024"/>
        <end position="1118"/>
    </location>
</feature>
<dbReference type="PANTHER" id="PTHR47429">
    <property type="entry name" value="PROTEIN TWIN LOV 1"/>
    <property type="match status" value="1"/>
</dbReference>
<evidence type="ECO:0000259" key="16">
    <source>
        <dbReference type="PROSITE" id="PS50112"/>
    </source>
</evidence>
<feature type="compositionally biased region" description="Low complexity" evidence="15">
    <location>
        <begin position="953"/>
        <end position="965"/>
    </location>
</feature>
<evidence type="ECO:0000256" key="11">
    <source>
        <dbReference type="ARBA" id="ARBA00023125"/>
    </source>
</evidence>
<dbReference type="InterPro" id="IPR000014">
    <property type="entry name" value="PAS"/>
</dbReference>
<evidence type="ECO:0000256" key="14">
    <source>
        <dbReference type="ARBA" id="ARBA00023170"/>
    </source>
</evidence>
<dbReference type="FunFam" id="3.30.450.20:FF:000064">
    <property type="entry name" value="Vivid PAS protein VVD"/>
    <property type="match status" value="1"/>
</dbReference>
<keyword evidence="8" id="KW-0862">Zinc</keyword>
<dbReference type="GO" id="GO:0009881">
    <property type="term" value="F:photoreceptor activity"/>
    <property type="evidence" value="ECO:0007669"/>
    <property type="project" value="UniProtKB-KW"/>
</dbReference>
<dbReference type="Pfam" id="PF08447">
    <property type="entry name" value="PAS_3"/>
    <property type="match status" value="1"/>
</dbReference>
<dbReference type="Pfam" id="PF13426">
    <property type="entry name" value="PAS_9"/>
    <property type="match status" value="1"/>
</dbReference>